<dbReference type="Gene3D" id="3.20.20.370">
    <property type="entry name" value="Glycoside hydrolase/deacetylase"/>
    <property type="match status" value="1"/>
</dbReference>
<evidence type="ECO:0000313" key="2">
    <source>
        <dbReference type="Proteomes" id="UP000295122"/>
    </source>
</evidence>
<dbReference type="SUPFAM" id="SSF88713">
    <property type="entry name" value="Glycoside hydrolase/deacetylase"/>
    <property type="match status" value="1"/>
</dbReference>
<sequence>MTAALDALAARFDRLADAGRVVDLWWRDDDAVEATPALDRLLGLAEAARWPVCLAVIPALARPSLPERLAGRDDVTVLVHGWTHANHAPPHEKTAEFGAHRAVAEMDREMRDGRDRLASAFGERALPVFVPPWNRIAPAAAAALPRLGYRALSCFGGAEHGGPLARLDAHLDPVDWRGGRSLARPDALTAQLDRAIDRGVTRIGFLTHHLMFDDVLWSFVEGVAALAADHPATRPIGLSQPLIDRLAGGAADASLLGAAA</sequence>
<dbReference type="AlphaFoldDB" id="A0A4R7C5Y5"/>
<dbReference type="Proteomes" id="UP000295122">
    <property type="component" value="Unassembled WGS sequence"/>
</dbReference>
<evidence type="ECO:0000313" key="1">
    <source>
        <dbReference type="EMBL" id="TDR93974.1"/>
    </source>
</evidence>
<reference evidence="1 2" key="1">
    <citation type="submission" date="2019-03" db="EMBL/GenBank/DDBJ databases">
        <title>Genomic Encyclopedia of Type Strains, Phase IV (KMG-IV): sequencing the most valuable type-strain genomes for metagenomic binning, comparative biology and taxonomic classification.</title>
        <authorList>
            <person name="Goeker M."/>
        </authorList>
    </citation>
    <scope>NUCLEOTIDE SEQUENCE [LARGE SCALE GENOMIC DNA]</scope>
    <source>
        <strain evidence="1 2">DSM 25903</strain>
    </source>
</reference>
<organism evidence="1 2">
    <name type="scientific">Enterovirga rhinocerotis</name>
    <dbReference type="NCBI Taxonomy" id="1339210"/>
    <lineage>
        <taxon>Bacteria</taxon>
        <taxon>Pseudomonadati</taxon>
        <taxon>Pseudomonadota</taxon>
        <taxon>Alphaproteobacteria</taxon>
        <taxon>Hyphomicrobiales</taxon>
        <taxon>Methylobacteriaceae</taxon>
        <taxon>Enterovirga</taxon>
    </lineage>
</organism>
<dbReference type="InterPro" id="IPR049591">
    <property type="entry name" value="CE4_u4-like"/>
</dbReference>
<dbReference type="EMBL" id="SNZR01000011">
    <property type="protein sequence ID" value="TDR93974.1"/>
    <property type="molecule type" value="Genomic_DNA"/>
</dbReference>
<dbReference type="GO" id="GO:0005975">
    <property type="term" value="P:carbohydrate metabolic process"/>
    <property type="evidence" value="ECO:0007669"/>
    <property type="project" value="InterPro"/>
</dbReference>
<proteinExistence type="predicted"/>
<dbReference type="OrthoDB" id="503443at2"/>
<dbReference type="CDD" id="cd10928">
    <property type="entry name" value="CE4_u4"/>
    <property type="match status" value="1"/>
</dbReference>
<keyword evidence="2" id="KW-1185">Reference proteome</keyword>
<accession>A0A4R7C5Y5</accession>
<name>A0A4R7C5Y5_9HYPH</name>
<dbReference type="RefSeq" id="WP_133768924.1">
    <property type="nucleotide sequence ID" value="NZ_SNZR01000011.1"/>
</dbReference>
<comment type="caution">
    <text evidence="1">The sequence shown here is derived from an EMBL/GenBank/DDBJ whole genome shotgun (WGS) entry which is preliminary data.</text>
</comment>
<gene>
    <name evidence="1" type="ORF">EV668_1243</name>
</gene>
<dbReference type="InterPro" id="IPR011330">
    <property type="entry name" value="Glyco_hydro/deAcase_b/a-brl"/>
</dbReference>
<protein>
    <submittedName>
        <fullName evidence="1">Polysaccharide deacetylase</fullName>
    </submittedName>
</protein>